<dbReference type="RefSeq" id="XP_005828214.1">
    <property type="nucleotide sequence ID" value="XM_005828157.1"/>
</dbReference>
<dbReference type="SUPFAM" id="SSF53335">
    <property type="entry name" value="S-adenosyl-L-methionine-dependent methyltransferases"/>
    <property type="match status" value="1"/>
</dbReference>
<evidence type="ECO:0000256" key="1">
    <source>
        <dbReference type="SAM" id="SignalP"/>
    </source>
</evidence>
<reference evidence="4" key="3">
    <citation type="submission" date="2016-03" db="UniProtKB">
        <authorList>
            <consortium name="EnsemblProtists"/>
        </authorList>
    </citation>
    <scope>IDENTIFICATION</scope>
</reference>
<evidence type="ECO:0000313" key="4">
    <source>
        <dbReference type="EnsemblProtists" id="EKX41234"/>
    </source>
</evidence>
<protein>
    <recommendedName>
        <fullName evidence="2">Methyltransferase FkbM domain-containing protein</fullName>
    </recommendedName>
</protein>
<dbReference type="Gene3D" id="3.40.50.150">
    <property type="entry name" value="Vaccinia Virus protein VP39"/>
    <property type="match status" value="1"/>
</dbReference>
<sequence>MLLVLLVSTFQLGPFAPPPLPPVTLKEREVVETATTPRFDIFVHPSSEDRYISLSLQREGIWEDDVHRRMQQLLGRYRDGALLDVGANIGFHSLAAAAAGHDVIAVEPVDQNCLLFNKSIIANSLNNIRLHKLIAGNESDARKCMHVSDINKGHSFVRPQHLHHDMEQKPHGVSFVDQIGHVVSRILSRSSSEAPASVLEDYHHQRHSLNDCEFHQSTTLDQVLRQDQDISQRLLVAKFDVEGYELQSLAGMRSTLLSPSAPCYLLVELFPRLLEQQRTRTVRERWC</sequence>
<dbReference type="InterPro" id="IPR006342">
    <property type="entry name" value="FkbM_mtfrase"/>
</dbReference>
<feature type="chain" id="PRO_5011944447" description="Methyltransferase FkbM domain-containing protein" evidence="1">
    <location>
        <begin position="16"/>
        <end position="287"/>
    </location>
</feature>
<name>L1IZB2_GUITC</name>
<evidence type="ECO:0000259" key="2">
    <source>
        <dbReference type="Pfam" id="PF05050"/>
    </source>
</evidence>
<dbReference type="AlphaFoldDB" id="L1IZB2"/>
<dbReference type="EMBL" id="JH993025">
    <property type="protein sequence ID" value="EKX41234.1"/>
    <property type="molecule type" value="Genomic_DNA"/>
</dbReference>
<organism evidence="3">
    <name type="scientific">Guillardia theta (strain CCMP2712)</name>
    <name type="common">Cryptophyte</name>
    <dbReference type="NCBI Taxonomy" id="905079"/>
    <lineage>
        <taxon>Eukaryota</taxon>
        <taxon>Cryptophyceae</taxon>
        <taxon>Pyrenomonadales</taxon>
        <taxon>Geminigeraceae</taxon>
        <taxon>Guillardia</taxon>
    </lineage>
</organism>
<keyword evidence="5" id="KW-1185">Reference proteome</keyword>
<proteinExistence type="predicted"/>
<dbReference type="PANTHER" id="PTHR34203">
    <property type="entry name" value="METHYLTRANSFERASE, FKBM FAMILY PROTEIN"/>
    <property type="match status" value="1"/>
</dbReference>
<gene>
    <name evidence="3" type="ORF">GUITHDRAFT_112705</name>
</gene>
<dbReference type="GeneID" id="17297837"/>
<dbReference type="Proteomes" id="UP000011087">
    <property type="component" value="Unassembled WGS sequence"/>
</dbReference>
<dbReference type="PANTHER" id="PTHR34203:SF15">
    <property type="entry name" value="SLL1173 PROTEIN"/>
    <property type="match status" value="1"/>
</dbReference>
<reference evidence="5" key="2">
    <citation type="submission" date="2012-11" db="EMBL/GenBank/DDBJ databases">
        <authorList>
            <person name="Kuo A."/>
            <person name="Curtis B.A."/>
            <person name="Tanifuji G."/>
            <person name="Burki F."/>
            <person name="Gruber A."/>
            <person name="Irimia M."/>
            <person name="Maruyama S."/>
            <person name="Arias M.C."/>
            <person name="Ball S.G."/>
            <person name="Gile G.H."/>
            <person name="Hirakawa Y."/>
            <person name="Hopkins J.F."/>
            <person name="Rensing S.A."/>
            <person name="Schmutz J."/>
            <person name="Symeonidi A."/>
            <person name="Elias M."/>
            <person name="Eveleigh R.J."/>
            <person name="Herman E.K."/>
            <person name="Klute M.J."/>
            <person name="Nakayama T."/>
            <person name="Obornik M."/>
            <person name="Reyes-Prieto A."/>
            <person name="Armbrust E.V."/>
            <person name="Aves S.J."/>
            <person name="Beiko R.G."/>
            <person name="Coutinho P."/>
            <person name="Dacks J.B."/>
            <person name="Durnford D.G."/>
            <person name="Fast N.M."/>
            <person name="Green B.R."/>
            <person name="Grisdale C."/>
            <person name="Hempe F."/>
            <person name="Henrissat B."/>
            <person name="Hoppner M.P."/>
            <person name="Ishida K.-I."/>
            <person name="Kim E."/>
            <person name="Koreny L."/>
            <person name="Kroth P.G."/>
            <person name="Liu Y."/>
            <person name="Malik S.-B."/>
            <person name="Maier U.G."/>
            <person name="McRose D."/>
            <person name="Mock T."/>
            <person name="Neilson J.A."/>
            <person name="Onodera N.T."/>
            <person name="Poole A.M."/>
            <person name="Pritham E.J."/>
            <person name="Richards T.A."/>
            <person name="Rocap G."/>
            <person name="Roy S.W."/>
            <person name="Sarai C."/>
            <person name="Schaack S."/>
            <person name="Shirato S."/>
            <person name="Slamovits C.H."/>
            <person name="Spencer D.F."/>
            <person name="Suzuki S."/>
            <person name="Worden A.Z."/>
            <person name="Zauner S."/>
            <person name="Barry K."/>
            <person name="Bell C."/>
            <person name="Bharti A.K."/>
            <person name="Crow J.A."/>
            <person name="Grimwood J."/>
            <person name="Kramer R."/>
            <person name="Lindquist E."/>
            <person name="Lucas S."/>
            <person name="Salamov A."/>
            <person name="McFadden G.I."/>
            <person name="Lane C.E."/>
            <person name="Keeling P.J."/>
            <person name="Gray M.W."/>
            <person name="Grigoriev I.V."/>
            <person name="Archibald J.M."/>
        </authorList>
    </citation>
    <scope>NUCLEOTIDE SEQUENCE</scope>
    <source>
        <strain evidence="5">CCMP2712</strain>
    </source>
</reference>
<evidence type="ECO:0000313" key="3">
    <source>
        <dbReference type="EMBL" id="EKX41234.1"/>
    </source>
</evidence>
<feature type="domain" description="Methyltransferase FkbM" evidence="2">
    <location>
        <begin position="84"/>
        <end position="270"/>
    </location>
</feature>
<evidence type="ECO:0000313" key="5">
    <source>
        <dbReference type="Proteomes" id="UP000011087"/>
    </source>
</evidence>
<dbReference type="HOGENOM" id="CLU_971302_0_0_1"/>
<dbReference type="InterPro" id="IPR052514">
    <property type="entry name" value="SAM-dependent_MTase"/>
</dbReference>
<dbReference type="EnsemblProtists" id="EKX41234">
    <property type="protein sequence ID" value="EKX41234"/>
    <property type="gene ID" value="GUITHDRAFT_112705"/>
</dbReference>
<dbReference type="Pfam" id="PF05050">
    <property type="entry name" value="Methyltransf_21"/>
    <property type="match status" value="1"/>
</dbReference>
<feature type="signal peptide" evidence="1">
    <location>
        <begin position="1"/>
        <end position="15"/>
    </location>
</feature>
<reference evidence="3 5" key="1">
    <citation type="journal article" date="2012" name="Nature">
        <title>Algal genomes reveal evolutionary mosaicism and the fate of nucleomorphs.</title>
        <authorList>
            <consortium name="DOE Joint Genome Institute"/>
            <person name="Curtis B.A."/>
            <person name="Tanifuji G."/>
            <person name="Burki F."/>
            <person name="Gruber A."/>
            <person name="Irimia M."/>
            <person name="Maruyama S."/>
            <person name="Arias M.C."/>
            <person name="Ball S.G."/>
            <person name="Gile G.H."/>
            <person name="Hirakawa Y."/>
            <person name="Hopkins J.F."/>
            <person name="Kuo A."/>
            <person name="Rensing S.A."/>
            <person name="Schmutz J."/>
            <person name="Symeonidi A."/>
            <person name="Elias M."/>
            <person name="Eveleigh R.J."/>
            <person name="Herman E.K."/>
            <person name="Klute M.J."/>
            <person name="Nakayama T."/>
            <person name="Obornik M."/>
            <person name="Reyes-Prieto A."/>
            <person name="Armbrust E.V."/>
            <person name="Aves S.J."/>
            <person name="Beiko R.G."/>
            <person name="Coutinho P."/>
            <person name="Dacks J.B."/>
            <person name="Durnford D.G."/>
            <person name="Fast N.M."/>
            <person name="Green B.R."/>
            <person name="Grisdale C.J."/>
            <person name="Hempel F."/>
            <person name="Henrissat B."/>
            <person name="Hoppner M.P."/>
            <person name="Ishida K."/>
            <person name="Kim E."/>
            <person name="Koreny L."/>
            <person name="Kroth P.G."/>
            <person name="Liu Y."/>
            <person name="Malik S.B."/>
            <person name="Maier U.G."/>
            <person name="McRose D."/>
            <person name="Mock T."/>
            <person name="Neilson J.A."/>
            <person name="Onodera N.T."/>
            <person name="Poole A.M."/>
            <person name="Pritham E.J."/>
            <person name="Richards T.A."/>
            <person name="Rocap G."/>
            <person name="Roy S.W."/>
            <person name="Sarai C."/>
            <person name="Schaack S."/>
            <person name="Shirato S."/>
            <person name="Slamovits C.H."/>
            <person name="Spencer D.F."/>
            <person name="Suzuki S."/>
            <person name="Worden A.Z."/>
            <person name="Zauner S."/>
            <person name="Barry K."/>
            <person name="Bell C."/>
            <person name="Bharti A.K."/>
            <person name="Crow J.A."/>
            <person name="Grimwood J."/>
            <person name="Kramer R."/>
            <person name="Lindquist E."/>
            <person name="Lucas S."/>
            <person name="Salamov A."/>
            <person name="McFadden G.I."/>
            <person name="Lane C.E."/>
            <person name="Keeling P.J."/>
            <person name="Gray M.W."/>
            <person name="Grigoriev I.V."/>
            <person name="Archibald J.M."/>
        </authorList>
    </citation>
    <scope>NUCLEOTIDE SEQUENCE</scope>
    <source>
        <strain evidence="3 5">CCMP2712</strain>
    </source>
</reference>
<dbReference type="OrthoDB" id="411251at2759"/>
<dbReference type="NCBIfam" id="TIGR01444">
    <property type="entry name" value="fkbM_fam"/>
    <property type="match status" value="1"/>
</dbReference>
<accession>L1IZB2</accession>
<keyword evidence="1" id="KW-0732">Signal</keyword>
<dbReference type="InterPro" id="IPR029063">
    <property type="entry name" value="SAM-dependent_MTases_sf"/>
</dbReference>
<dbReference type="PaxDb" id="55529-EKX41234"/>
<dbReference type="KEGG" id="gtt:GUITHDRAFT_112705"/>